<feature type="transmembrane region" description="Helical" evidence="5">
    <location>
        <begin position="350"/>
        <end position="373"/>
    </location>
</feature>
<sequence>MTSQMLLELDLTKYGLGIIANLVMGALSAVVSRRVVMLVPLFGYLIRCVIIFLVVFLALDVNWLFAGYAVDGIMGSVNGIYFATYLYTSEITSRDKSRTLALAILESVKGAVTAAVYVVTGQLIQHTGYNWPAILSAACTLLAVVLAFALPPRPPRPSPTAVTKSSPLLPTPVEGYWDKMKTPFKQGRQKGLTALVTLACLAFFLDRISDFMVAKVRTLYVMNQPFCWSSSQIGWFDSGTQMACYLFTMVSVCLFARYLSGGVSVAIPAVLSAAGGHCVYAFATDDIELYAAPVLGMSSSLSSCLLRGETSRALGPQAQGPWFAVIAVIESLSFTLGTPALAVYRASLGFFRGLVFLIAAGLLLCEIFLLLAFQLKWRKFISRKGQTIVVPSATEDPDPKE</sequence>
<dbReference type="InterPro" id="IPR011701">
    <property type="entry name" value="MFS"/>
</dbReference>
<feature type="transmembrane region" description="Helical" evidence="5">
    <location>
        <begin position="65"/>
        <end position="87"/>
    </location>
</feature>
<dbReference type="PANTHER" id="PTHR23507:SF1">
    <property type="entry name" value="FI18259P1-RELATED"/>
    <property type="match status" value="1"/>
</dbReference>
<feature type="transmembrane region" description="Helical" evidence="5">
    <location>
        <begin position="191"/>
        <end position="213"/>
    </location>
</feature>
<organism evidence="6 7">
    <name type="scientific">Aplysia californica</name>
    <name type="common">California sea hare</name>
    <dbReference type="NCBI Taxonomy" id="6500"/>
    <lineage>
        <taxon>Eukaryota</taxon>
        <taxon>Metazoa</taxon>
        <taxon>Spiralia</taxon>
        <taxon>Lophotrochozoa</taxon>
        <taxon>Mollusca</taxon>
        <taxon>Gastropoda</taxon>
        <taxon>Heterobranchia</taxon>
        <taxon>Euthyneura</taxon>
        <taxon>Tectipleura</taxon>
        <taxon>Aplysiida</taxon>
        <taxon>Aplysioidea</taxon>
        <taxon>Aplysiidae</taxon>
        <taxon>Aplysia</taxon>
    </lineage>
</organism>
<dbReference type="PANTHER" id="PTHR23507">
    <property type="entry name" value="ZGC:174356"/>
    <property type="match status" value="1"/>
</dbReference>
<evidence type="ECO:0000313" key="7">
    <source>
        <dbReference type="RefSeq" id="XP_012943545.1"/>
    </source>
</evidence>
<proteinExistence type="predicted"/>
<feature type="transmembrane region" description="Helical" evidence="5">
    <location>
        <begin position="233"/>
        <end position="256"/>
    </location>
</feature>
<feature type="transmembrane region" description="Helical" evidence="5">
    <location>
        <begin position="38"/>
        <end position="59"/>
    </location>
</feature>
<dbReference type="GeneID" id="106011006"/>
<dbReference type="Pfam" id="PF07690">
    <property type="entry name" value="MFS_1"/>
    <property type="match status" value="1"/>
</dbReference>
<evidence type="ECO:0000256" key="3">
    <source>
        <dbReference type="ARBA" id="ARBA00022989"/>
    </source>
</evidence>
<keyword evidence="6" id="KW-1185">Reference proteome</keyword>
<feature type="transmembrane region" description="Helical" evidence="5">
    <location>
        <begin position="99"/>
        <end position="119"/>
    </location>
</feature>
<reference evidence="7" key="1">
    <citation type="submission" date="2025-08" db="UniProtKB">
        <authorList>
            <consortium name="RefSeq"/>
        </authorList>
    </citation>
    <scope>IDENTIFICATION</scope>
</reference>
<dbReference type="SUPFAM" id="SSF103473">
    <property type="entry name" value="MFS general substrate transporter"/>
    <property type="match status" value="1"/>
</dbReference>
<keyword evidence="2 5" id="KW-0812">Transmembrane</keyword>
<protein>
    <submittedName>
        <fullName evidence="7">Proton-coupled folate transporter</fullName>
    </submittedName>
</protein>
<gene>
    <name evidence="7" type="primary">LOC106011006</name>
</gene>
<feature type="transmembrane region" description="Helical" evidence="5">
    <location>
        <begin position="320"/>
        <end position="344"/>
    </location>
</feature>
<dbReference type="InterPro" id="IPR036259">
    <property type="entry name" value="MFS_trans_sf"/>
</dbReference>
<keyword evidence="3 5" id="KW-1133">Transmembrane helix</keyword>
<comment type="subcellular location">
    <subcellularLocation>
        <location evidence="1">Membrane</location>
        <topology evidence="1">Multi-pass membrane protein</topology>
    </subcellularLocation>
</comment>
<feature type="transmembrane region" description="Helical" evidence="5">
    <location>
        <begin position="12"/>
        <end position="31"/>
    </location>
</feature>
<dbReference type="Gene3D" id="1.20.1250.20">
    <property type="entry name" value="MFS general substrate transporter like domains"/>
    <property type="match status" value="1"/>
</dbReference>
<evidence type="ECO:0000256" key="1">
    <source>
        <dbReference type="ARBA" id="ARBA00004141"/>
    </source>
</evidence>
<feature type="transmembrane region" description="Helical" evidence="5">
    <location>
        <begin position="131"/>
        <end position="150"/>
    </location>
</feature>
<evidence type="ECO:0000313" key="6">
    <source>
        <dbReference type="Proteomes" id="UP000694888"/>
    </source>
</evidence>
<accession>A0ABM1A9R7</accession>
<dbReference type="Proteomes" id="UP000694888">
    <property type="component" value="Unplaced"/>
</dbReference>
<dbReference type="RefSeq" id="XP_012943545.1">
    <property type="nucleotide sequence ID" value="XM_013088091.2"/>
</dbReference>
<evidence type="ECO:0000256" key="4">
    <source>
        <dbReference type="ARBA" id="ARBA00023136"/>
    </source>
</evidence>
<evidence type="ECO:0000256" key="2">
    <source>
        <dbReference type="ARBA" id="ARBA00022692"/>
    </source>
</evidence>
<keyword evidence="4 5" id="KW-0472">Membrane</keyword>
<name>A0ABM1A9R7_APLCA</name>
<evidence type="ECO:0000256" key="5">
    <source>
        <dbReference type="SAM" id="Phobius"/>
    </source>
</evidence>
<feature type="transmembrane region" description="Helical" evidence="5">
    <location>
        <begin position="263"/>
        <end position="283"/>
    </location>
</feature>